<dbReference type="OrthoDB" id="671439at2759"/>
<dbReference type="PANTHER" id="PTHR31642">
    <property type="entry name" value="TRICHOTHECENE 3-O-ACETYLTRANSFERASE"/>
    <property type="match status" value="1"/>
</dbReference>
<protein>
    <submittedName>
        <fullName evidence="4">Transferase</fullName>
    </submittedName>
</protein>
<dbReference type="EMBL" id="JXTB01000012">
    <property type="protein sequence ID" value="PON77784.1"/>
    <property type="molecule type" value="Genomic_DNA"/>
</dbReference>
<dbReference type="PANTHER" id="PTHR31642:SF11">
    <property type="entry name" value="SHIKIMATE O-HYDROXYCINNAMOYLTRANSFERASE"/>
    <property type="match status" value="1"/>
</dbReference>
<dbReference type="GO" id="GO:0016747">
    <property type="term" value="F:acyltransferase activity, transferring groups other than amino-acyl groups"/>
    <property type="evidence" value="ECO:0007669"/>
    <property type="project" value="TreeGrafter"/>
</dbReference>
<evidence type="ECO:0000256" key="1">
    <source>
        <dbReference type="ARBA" id="ARBA00009861"/>
    </source>
</evidence>
<proteinExistence type="inferred from homology"/>
<gene>
    <name evidence="4" type="ORF">PanWU01x14_025400</name>
</gene>
<evidence type="ECO:0000256" key="2">
    <source>
        <dbReference type="ARBA" id="ARBA00022679"/>
    </source>
</evidence>
<evidence type="ECO:0000256" key="3">
    <source>
        <dbReference type="ARBA" id="ARBA00023315"/>
    </source>
</evidence>
<comment type="similarity">
    <text evidence="1">Belongs to the plant acyltransferase family.</text>
</comment>
<organism evidence="4 5">
    <name type="scientific">Parasponia andersonii</name>
    <name type="common">Sponia andersonii</name>
    <dbReference type="NCBI Taxonomy" id="3476"/>
    <lineage>
        <taxon>Eukaryota</taxon>
        <taxon>Viridiplantae</taxon>
        <taxon>Streptophyta</taxon>
        <taxon>Embryophyta</taxon>
        <taxon>Tracheophyta</taxon>
        <taxon>Spermatophyta</taxon>
        <taxon>Magnoliopsida</taxon>
        <taxon>eudicotyledons</taxon>
        <taxon>Gunneridae</taxon>
        <taxon>Pentapetalae</taxon>
        <taxon>rosids</taxon>
        <taxon>fabids</taxon>
        <taxon>Rosales</taxon>
        <taxon>Cannabaceae</taxon>
        <taxon>Parasponia</taxon>
    </lineage>
</organism>
<dbReference type="AlphaFoldDB" id="A0A2P5DWW1"/>
<dbReference type="Gene3D" id="3.30.559.10">
    <property type="entry name" value="Chloramphenicol acetyltransferase-like domain"/>
    <property type="match status" value="1"/>
</dbReference>
<dbReference type="Pfam" id="PF02458">
    <property type="entry name" value="Transferase"/>
    <property type="match status" value="1"/>
</dbReference>
<name>A0A2P5DWW1_PARAD</name>
<comment type="caution">
    <text evidence="4">The sequence shown here is derived from an EMBL/GenBank/DDBJ whole genome shotgun (WGS) entry which is preliminary data.</text>
</comment>
<keyword evidence="5" id="KW-1185">Reference proteome</keyword>
<dbReference type="Proteomes" id="UP000237105">
    <property type="component" value="Unassembled WGS sequence"/>
</dbReference>
<evidence type="ECO:0000313" key="5">
    <source>
        <dbReference type="Proteomes" id="UP000237105"/>
    </source>
</evidence>
<accession>A0A2P5DWW1</accession>
<keyword evidence="2 4" id="KW-0808">Transferase</keyword>
<reference evidence="5" key="1">
    <citation type="submission" date="2016-06" db="EMBL/GenBank/DDBJ databases">
        <title>Parallel loss of symbiosis genes in relatives of nitrogen-fixing non-legume Parasponia.</title>
        <authorList>
            <person name="Van Velzen R."/>
            <person name="Holmer R."/>
            <person name="Bu F."/>
            <person name="Rutten L."/>
            <person name="Van Zeijl A."/>
            <person name="Liu W."/>
            <person name="Santuari L."/>
            <person name="Cao Q."/>
            <person name="Sharma T."/>
            <person name="Shen D."/>
            <person name="Roswanjaya Y."/>
            <person name="Wardhani T."/>
            <person name="Kalhor M.S."/>
            <person name="Jansen J."/>
            <person name="Van den Hoogen J."/>
            <person name="Gungor B."/>
            <person name="Hartog M."/>
            <person name="Hontelez J."/>
            <person name="Verver J."/>
            <person name="Yang W.-C."/>
            <person name="Schijlen E."/>
            <person name="Repin R."/>
            <person name="Schilthuizen M."/>
            <person name="Schranz E."/>
            <person name="Heidstra R."/>
            <person name="Miyata K."/>
            <person name="Fedorova E."/>
            <person name="Kohlen W."/>
            <person name="Bisseling T."/>
            <person name="Smit S."/>
            <person name="Geurts R."/>
        </authorList>
    </citation>
    <scope>NUCLEOTIDE SEQUENCE [LARGE SCALE GENOMIC DNA]</scope>
    <source>
        <strain evidence="5">cv. WU1-14</strain>
    </source>
</reference>
<dbReference type="InterPro" id="IPR050317">
    <property type="entry name" value="Plant_Fungal_Acyltransferase"/>
</dbReference>
<sequence>MTILLRVTGDQLKILKANAKEEGYAINYSTFAILVGLIWKCASMARELPNDQETKLTFSANGRSRLQPPLPLGYFGNVIFQNRTVALAGDLQSKPLWYAVNLIHETLARLDNDYLRSVIDFLKLHPNTKRNRLDETRSPNLGITSWSKFPTRDADFGWGQPFHVGFCGIVSNEGRVWITDDVAKEGNLSVLIALQPEHVEGSAEHLLKIKAKEGVARGGDLQSKPLWYAASCILETLMRLDDDYSRSFIDFLKLHPNTRRNRLDECRSPNFGK</sequence>
<evidence type="ECO:0000313" key="4">
    <source>
        <dbReference type="EMBL" id="PON77784.1"/>
    </source>
</evidence>
<dbReference type="InterPro" id="IPR023213">
    <property type="entry name" value="CAT-like_dom_sf"/>
</dbReference>
<keyword evidence="3" id="KW-0012">Acyltransferase</keyword>
<dbReference type="STRING" id="3476.A0A2P5DWW1"/>